<evidence type="ECO:0000313" key="3">
    <source>
        <dbReference type="Proteomes" id="UP000291084"/>
    </source>
</evidence>
<sequence>MNNIYSKHYHTLFPTMNPILFIAFLLFASLFFLPTSTMARQLNGGTISRGNPNQPLTCRNQGSYRNCLPLKLPPPPSSQSCSSYKRSCRTPPS</sequence>
<proteinExistence type="predicted"/>
<keyword evidence="3" id="KW-1185">Reference proteome</keyword>
<evidence type="ECO:0000256" key="1">
    <source>
        <dbReference type="SAM" id="MobiDB-lite"/>
    </source>
</evidence>
<gene>
    <name evidence="2" type="primary">Vigan.04G216000</name>
    <name evidence="2" type="ORF">VIGAN_04216000</name>
</gene>
<evidence type="ECO:0000313" key="2">
    <source>
        <dbReference type="EMBL" id="BAT84719.1"/>
    </source>
</evidence>
<dbReference type="EMBL" id="AP015037">
    <property type="protein sequence ID" value="BAT84719.1"/>
    <property type="molecule type" value="Genomic_DNA"/>
</dbReference>
<dbReference type="Proteomes" id="UP000291084">
    <property type="component" value="Chromosome 4"/>
</dbReference>
<accession>A0A0S3RWA6</accession>
<feature type="region of interest" description="Disordered" evidence="1">
    <location>
        <begin position="74"/>
        <end position="93"/>
    </location>
</feature>
<reference evidence="2 3" key="1">
    <citation type="journal article" date="2015" name="Sci. Rep.">
        <title>The power of single molecule real-time sequencing technology in the de novo assembly of a eukaryotic genome.</title>
        <authorList>
            <person name="Sakai H."/>
            <person name="Naito K."/>
            <person name="Ogiso-Tanaka E."/>
            <person name="Takahashi Y."/>
            <person name="Iseki K."/>
            <person name="Muto C."/>
            <person name="Satou K."/>
            <person name="Teruya K."/>
            <person name="Shiroma A."/>
            <person name="Shimoji M."/>
            <person name="Hirano T."/>
            <person name="Itoh T."/>
            <person name="Kaga A."/>
            <person name="Tomooka N."/>
        </authorList>
    </citation>
    <scope>NUCLEOTIDE SEQUENCE [LARGE SCALE GENOMIC DNA]</scope>
    <source>
        <strain evidence="3">cv. Shumari</strain>
    </source>
</reference>
<organism evidence="2 3">
    <name type="scientific">Vigna angularis var. angularis</name>
    <dbReference type="NCBI Taxonomy" id="157739"/>
    <lineage>
        <taxon>Eukaryota</taxon>
        <taxon>Viridiplantae</taxon>
        <taxon>Streptophyta</taxon>
        <taxon>Embryophyta</taxon>
        <taxon>Tracheophyta</taxon>
        <taxon>Spermatophyta</taxon>
        <taxon>Magnoliopsida</taxon>
        <taxon>eudicotyledons</taxon>
        <taxon>Gunneridae</taxon>
        <taxon>Pentapetalae</taxon>
        <taxon>rosids</taxon>
        <taxon>fabids</taxon>
        <taxon>Fabales</taxon>
        <taxon>Fabaceae</taxon>
        <taxon>Papilionoideae</taxon>
        <taxon>50 kb inversion clade</taxon>
        <taxon>NPAAA clade</taxon>
        <taxon>indigoferoid/millettioid clade</taxon>
        <taxon>Phaseoleae</taxon>
        <taxon>Vigna</taxon>
    </lineage>
</organism>
<name>A0A0S3RWA6_PHAAN</name>
<protein>
    <submittedName>
        <fullName evidence="2">Uncharacterized protein</fullName>
    </submittedName>
</protein>
<dbReference type="AlphaFoldDB" id="A0A0S3RWA6"/>